<keyword evidence="3" id="KW-1185">Reference proteome</keyword>
<accession>A0ABN9UV03</accession>
<dbReference type="Proteomes" id="UP001189429">
    <property type="component" value="Unassembled WGS sequence"/>
</dbReference>
<evidence type="ECO:0000313" key="2">
    <source>
        <dbReference type="EMBL" id="CAK0862372.1"/>
    </source>
</evidence>
<feature type="signal peptide" evidence="1">
    <location>
        <begin position="1"/>
        <end position="21"/>
    </location>
</feature>
<dbReference type="EMBL" id="CAUYUJ010016155">
    <property type="protein sequence ID" value="CAK0862372.1"/>
    <property type="molecule type" value="Genomic_DNA"/>
</dbReference>
<evidence type="ECO:0000313" key="3">
    <source>
        <dbReference type="Proteomes" id="UP001189429"/>
    </source>
</evidence>
<name>A0ABN9UV03_9DINO</name>
<protein>
    <submittedName>
        <fullName evidence="2">Uncharacterized protein</fullName>
    </submittedName>
</protein>
<gene>
    <name evidence="2" type="ORF">PCOR1329_LOCUS50807</name>
</gene>
<evidence type="ECO:0000256" key="1">
    <source>
        <dbReference type="SAM" id="SignalP"/>
    </source>
</evidence>
<keyword evidence="1" id="KW-0732">Signal</keyword>
<reference evidence="2" key="1">
    <citation type="submission" date="2023-10" db="EMBL/GenBank/DDBJ databases">
        <authorList>
            <person name="Chen Y."/>
            <person name="Shah S."/>
            <person name="Dougan E. K."/>
            <person name="Thang M."/>
            <person name="Chan C."/>
        </authorList>
    </citation>
    <scope>NUCLEOTIDE SEQUENCE [LARGE SCALE GENOMIC DNA]</scope>
</reference>
<comment type="caution">
    <text evidence="2">The sequence shown here is derived from an EMBL/GenBank/DDBJ whole genome shotgun (WGS) entry which is preliminary data.</text>
</comment>
<sequence>MTRLCMFRVLIAVSFARVATCITPFGLARDRTSRGSVSVYASHIGHAQTLSPGTQEKYALAISAKGMNSHFGSGVRQMALMMDLKDCGFGVDTLTEEGYDSPDWGSPKATELLSGSTNFHVRPGGNRSNFNVSRVQNLMHRYSHIYLFGWAWELEFTYTAETALKALEGDPDLRKRVTLVLDDNPYNRCYAGHDLTFCRTRAPNMVRRWLNVSSRAMSISEVDAADLNRMKTRLKLPGPDFEAWPLNLEHVEDLFNSSIQTETPGNWTQPYLTMVANDHAENRRFVSELISGGYLDEICNKTKAVPWGIRRLKVVFVGTISWYMMSQFPGKMAKLRKSCVRTKMEVSMEQLQRDIMPKTLAILNPFLGAVNSGISVKTFEAVAMGVPIVTSMAGFRGLEECGKRLNKAGLLAPGTAAGYVDLINTKLVDPANAAKFRSMQRDLLHACVVEQKAEMQNACKAKSGRGSQVA</sequence>
<feature type="chain" id="PRO_5046334708" evidence="1">
    <location>
        <begin position="22"/>
        <end position="470"/>
    </location>
</feature>
<organism evidence="2 3">
    <name type="scientific">Prorocentrum cordatum</name>
    <dbReference type="NCBI Taxonomy" id="2364126"/>
    <lineage>
        <taxon>Eukaryota</taxon>
        <taxon>Sar</taxon>
        <taxon>Alveolata</taxon>
        <taxon>Dinophyceae</taxon>
        <taxon>Prorocentrales</taxon>
        <taxon>Prorocentraceae</taxon>
        <taxon>Prorocentrum</taxon>
    </lineage>
</organism>
<proteinExistence type="predicted"/>